<protein>
    <submittedName>
        <fullName evidence="1">Pyridoxamine 5'-phosphate oxidase family protein</fullName>
    </submittedName>
</protein>
<dbReference type="InterPro" id="IPR024747">
    <property type="entry name" value="Pyridox_Oxase-rel"/>
</dbReference>
<sequence>MAEPVELTLEECLELLNAGVLGRVAMSTPMGPRIVPVNYAMYEDQIVFRTTPYSELGTYGWNTDLAFEVDHIDYEKHQGWSVVAIGRSSLIEDPDELADIRSHWDPTPWAGGRRHLYVKIRWRDLTGRRIGGDWSRGSMMPVRRAL</sequence>
<dbReference type="InterPro" id="IPR012349">
    <property type="entry name" value="Split_barrel_FMN-bd"/>
</dbReference>
<accession>A0ABS7RPX3</accession>
<name>A0ABS7RPX3_9ACTN</name>
<proteinExistence type="predicted"/>
<gene>
    <name evidence="1" type="ORF">K1X13_14805</name>
</gene>
<dbReference type="SUPFAM" id="SSF50475">
    <property type="entry name" value="FMN-binding split barrel"/>
    <property type="match status" value="1"/>
</dbReference>
<dbReference type="EMBL" id="JAIEZQ010000002">
    <property type="protein sequence ID" value="MBY9076103.1"/>
    <property type="molecule type" value="Genomic_DNA"/>
</dbReference>
<evidence type="ECO:0000313" key="2">
    <source>
        <dbReference type="Proteomes" id="UP000754710"/>
    </source>
</evidence>
<organism evidence="1 2">
    <name type="scientific">Nocardioides jiangsuensis</name>
    <dbReference type="NCBI Taxonomy" id="2866161"/>
    <lineage>
        <taxon>Bacteria</taxon>
        <taxon>Bacillati</taxon>
        <taxon>Actinomycetota</taxon>
        <taxon>Actinomycetes</taxon>
        <taxon>Propionibacteriales</taxon>
        <taxon>Nocardioidaceae</taxon>
        <taxon>Nocardioides</taxon>
    </lineage>
</organism>
<reference evidence="1 2" key="1">
    <citation type="submission" date="2021-08" db="EMBL/GenBank/DDBJ databases">
        <title>Nocardioides bacterium WL0053 sp. nov., isolated from the sediment.</title>
        <authorList>
            <person name="Wang L."/>
            <person name="Zhang D."/>
            <person name="Zhang A."/>
        </authorList>
    </citation>
    <scope>NUCLEOTIDE SEQUENCE [LARGE SCALE GENOMIC DNA]</scope>
    <source>
        <strain evidence="1 2">WL0053</strain>
    </source>
</reference>
<dbReference type="Gene3D" id="2.30.110.10">
    <property type="entry name" value="Electron Transport, Fmn-binding Protein, Chain A"/>
    <property type="match status" value="1"/>
</dbReference>
<dbReference type="Pfam" id="PF12900">
    <property type="entry name" value="Pyridox_ox_2"/>
    <property type="match status" value="1"/>
</dbReference>
<evidence type="ECO:0000313" key="1">
    <source>
        <dbReference type="EMBL" id="MBY9076103.1"/>
    </source>
</evidence>
<keyword evidence="2" id="KW-1185">Reference proteome</keyword>
<comment type="caution">
    <text evidence="1">The sequence shown here is derived from an EMBL/GenBank/DDBJ whole genome shotgun (WGS) entry which is preliminary data.</text>
</comment>
<dbReference type="Proteomes" id="UP000754710">
    <property type="component" value="Unassembled WGS sequence"/>
</dbReference>
<dbReference type="RefSeq" id="WP_221025787.1">
    <property type="nucleotide sequence ID" value="NZ_JAIEZQ010000002.1"/>
</dbReference>